<feature type="compositionally biased region" description="Basic and acidic residues" evidence="1">
    <location>
        <begin position="57"/>
        <end position="73"/>
    </location>
</feature>
<dbReference type="KEGG" id="cmos:111450506"/>
<protein>
    <submittedName>
        <fullName evidence="3">Uncharacterized protein LOC111450506</fullName>
    </submittedName>
</protein>
<evidence type="ECO:0000313" key="3">
    <source>
        <dbReference type="RefSeq" id="XP_022946453.1"/>
    </source>
</evidence>
<proteinExistence type="predicted"/>
<organism evidence="2 3">
    <name type="scientific">Cucurbita moschata</name>
    <name type="common">Winter crookneck squash</name>
    <name type="synonym">Cucurbita pepo var. moschata</name>
    <dbReference type="NCBI Taxonomy" id="3662"/>
    <lineage>
        <taxon>Eukaryota</taxon>
        <taxon>Viridiplantae</taxon>
        <taxon>Streptophyta</taxon>
        <taxon>Embryophyta</taxon>
        <taxon>Tracheophyta</taxon>
        <taxon>Spermatophyta</taxon>
        <taxon>Magnoliopsida</taxon>
        <taxon>eudicotyledons</taxon>
        <taxon>Gunneridae</taxon>
        <taxon>Pentapetalae</taxon>
        <taxon>rosids</taxon>
        <taxon>fabids</taxon>
        <taxon>Cucurbitales</taxon>
        <taxon>Cucurbitaceae</taxon>
        <taxon>Cucurbiteae</taxon>
        <taxon>Cucurbita</taxon>
    </lineage>
</organism>
<reference evidence="3" key="1">
    <citation type="submission" date="2025-08" db="UniProtKB">
        <authorList>
            <consortium name="RefSeq"/>
        </authorList>
    </citation>
    <scope>IDENTIFICATION</scope>
    <source>
        <tissue evidence="3">Young leaves</tissue>
    </source>
</reference>
<name>A0A6J1G3V0_CUCMO</name>
<evidence type="ECO:0000313" key="2">
    <source>
        <dbReference type="Proteomes" id="UP000504609"/>
    </source>
</evidence>
<dbReference type="AlphaFoldDB" id="A0A6J1G3V0"/>
<evidence type="ECO:0000256" key="1">
    <source>
        <dbReference type="SAM" id="MobiDB-lite"/>
    </source>
</evidence>
<sequence length="168" mass="18531">MEVEDPNEWVATVGRPKLVEAAKQGRLGKAEAQSGGMGGLSIYQTVGGVVSHQRRGSGRDPEKAKTKITERSTHASTWASHSSKILPPPLQLHLLKLITDALNFAKWVRTKQTLPYGHFRAAFFTFTITIAITASHECQTCNFPPFPPLPLSISPLCFPYCLQPIFLF</sequence>
<keyword evidence="2" id="KW-1185">Reference proteome</keyword>
<gene>
    <name evidence="3" type="primary">LOC111450506</name>
</gene>
<accession>A0A6J1G3V0</accession>
<dbReference type="RefSeq" id="XP_022946453.1">
    <property type="nucleotide sequence ID" value="XM_023090685.1"/>
</dbReference>
<dbReference type="GeneID" id="111450506"/>
<dbReference type="Proteomes" id="UP000504609">
    <property type="component" value="Unplaced"/>
</dbReference>
<feature type="region of interest" description="Disordered" evidence="1">
    <location>
        <begin position="51"/>
        <end position="73"/>
    </location>
</feature>